<dbReference type="STRING" id="650891.SAMN05216203_3561"/>
<dbReference type="InterPro" id="IPR045584">
    <property type="entry name" value="Pilin-like"/>
</dbReference>
<name>A0A1I6K5H4_9GAMM</name>
<dbReference type="InterPro" id="IPR000983">
    <property type="entry name" value="Bac_GSPG_pilin"/>
</dbReference>
<dbReference type="RefSeq" id="WP_174805188.1">
    <property type="nucleotide sequence ID" value="NZ_FOYW01000004.1"/>
</dbReference>
<gene>
    <name evidence="3" type="ORF">SAMN05216203_3561</name>
</gene>
<evidence type="ECO:0000313" key="3">
    <source>
        <dbReference type="EMBL" id="SFR86501.1"/>
    </source>
</evidence>
<reference evidence="3 4" key="1">
    <citation type="submission" date="2016-10" db="EMBL/GenBank/DDBJ databases">
        <authorList>
            <person name="de Groot N.N."/>
        </authorList>
    </citation>
    <scope>NUCLEOTIDE SEQUENCE [LARGE SCALE GENOMIC DNA]</scope>
    <source>
        <strain evidence="3 4">CGMCC 1.9167</strain>
    </source>
</reference>
<dbReference type="InterPro" id="IPR012902">
    <property type="entry name" value="N_methyl_site"/>
</dbReference>
<evidence type="ECO:0000256" key="2">
    <source>
        <dbReference type="SAM" id="Phobius"/>
    </source>
</evidence>
<dbReference type="GO" id="GO:0015628">
    <property type="term" value="P:protein secretion by the type II secretion system"/>
    <property type="evidence" value="ECO:0007669"/>
    <property type="project" value="InterPro"/>
</dbReference>
<dbReference type="GO" id="GO:0015627">
    <property type="term" value="C:type II protein secretion system complex"/>
    <property type="evidence" value="ECO:0007669"/>
    <property type="project" value="InterPro"/>
</dbReference>
<keyword evidence="1" id="KW-0488">Methylation</keyword>
<keyword evidence="2" id="KW-0812">Transmembrane</keyword>
<dbReference type="Pfam" id="PF16732">
    <property type="entry name" value="ComP_DUS"/>
    <property type="match status" value="1"/>
</dbReference>
<feature type="transmembrane region" description="Helical" evidence="2">
    <location>
        <begin position="12"/>
        <end position="33"/>
    </location>
</feature>
<proteinExistence type="predicted"/>
<keyword evidence="2" id="KW-0472">Membrane</keyword>
<dbReference type="NCBIfam" id="TIGR02532">
    <property type="entry name" value="IV_pilin_GFxxxE"/>
    <property type="match status" value="1"/>
</dbReference>
<dbReference type="PANTHER" id="PTHR30093">
    <property type="entry name" value="GENERAL SECRETION PATHWAY PROTEIN G"/>
    <property type="match status" value="1"/>
</dbReference>
<dbReference type="Pfam" id="PF07963">
    <property type="entry name" value="N_methyl"/>
    <property type="match status" value="1"/>
</dbReference>
<dbReference type="SUPFAM" id="SSF54523">
    <property type="entry name" value="Pili subunits"/>
    <property type="match status" value="1"/>
</dbReference>
<keyword evidence="2" id="KW-1133">Transmembrane helix</keyword>
<sequence length="132" mass="14244">MVKSSRQKGFTLIELMIVVAIIGILAAIALPAYNQYVEDARRADAQGALMSLANAMERFHTQNSTYAGATVGNAAADIFPAEAPLDSGQKWYDLVIVAQDATSYRIEARPKNGQGGLMLALLSTGQRVNWDQ</sequence>
<dbReference type="PANTHER" id="PTHR30093:SF47">
    <property type="entry name" value="TYPE IV PILUS NON-CORE MINOR PILIN PILE"/>
    <property type="match status" value="1"/>
</dbReference>
<dbReference type="AlphaFoldDB" id="A0A1I6K5H4"/>
<organism evidence="3 4">
    <name type="scientific">Marinobacter daqiaonensis</name>
    <dbReference type="NCBI Taxonomy" id="650891"/>
    <lineage>
        <taxon>Bacteria</taxon>
        <taxon>Pseudomonadati</taxon>
        <taxon>Pseudomonadota</taxon>
        <taxon>Gammaproteobacteria</taxon>
        <taxon>Pseudomonadales</taxon>
        <taxon>Marinobacteraceae</taxon>
        <taxon>Marinobacter</taxon>
    </lineage>
</organism>
<dbReference type="PRINTS" id="PR00813">
    <property type="entry name" value="BCTERIALGSPG"/>
</dbReference>
<dbReference type="Gene3D" id="3.30.700.10">
    <property type="entry name" value="Glycoprotein, Type 4 Pilin"/>
    <property type="match status" value="1"/>
</dbReference>
<protein>
    <submittedName>
        <fullName evidence="3">Type IV pilus assembly protein PilE</fullName>
    </submittedName>
</protein>
<evidence type="ECO:0000256" key="1">
    <source>
        <dbReference type="ARBA" id="ARBA00022481"/>
    </source>
</evidence>
<dbReference type="EMBL" id="FOYW01000004">
    <property type="protein sequence ID" value="SFR86501.1"/>
    <property type="molecule type" value="Genomic_DNA"/>
</dbReference>
<keyword evidence="4" id="KW-1185">Reference proteome</keyword>
<dbReference type="GO" id="GO:0043683">
    <property type="term" value="P:type IV pilus assembly"/>
    <property type="evidence" value="ECO:0007669"/>
    <property type="project" value="InterPro"/>
</dbReference>
<evidence type="ECO:0000313" key="4">
    <source>
        <dbReference type="Proteomes" id="UP000198644"/>
    </source>
</evidence>
<dbReference type="Proteomes" id="UP000198644">
    <property type="component" value="Unassembled WGS sequence"/>
</dbReference>
<dbReference type="PROSITE" id="PS00409">
    <property type="entry name" value="PROKAR_NTER_METHYL"/>
    <property type="match status" value="1"/>
</dbReference>
<dbReference type="InterPro" id="IPR031982">
    <property type="entry name" value="PilE-like"/>
</dbReference>
<accession>A0A1I6K5H4</accession>